<gene>
    <name evidence="2" type="ORF">GCM10019016_077090</name>
</gene>
<feature type="compositionally biased region" description="Polar residues" evidence="1">
    <location>
        <begin position="1"/>
        <end position="10"/>
    </location>
</feature>
<evidence type="ECO:0000313" key="3">
    <source>
        <dbReference type="Proteomes" id="UP001501455"/>
    </source>
</evidence>
<proteinExistence type="predicted"/>
<organism evidence="2 3">
    <name type="scientific">Streptomyces prasinosporus</name>
    <dbReference type="NCBI Taxonomy" id="68256"/>
    <lineage>
        <taxon>Bacteria</taxon>
        <taxon>Bacillati</taxon>
        <taxon>Actinomycetota</taxon>
        <taxon>Actinomycetes</taxon>
        <taxon>Kitasatosporales</taxon>
        <taxon>Streptomycetaceae</taxon>
        <taxon>Streptomyces</taxon>
        <taxon>Streptomyces albogriseolus group</taxon>
    </lineage>
</organism>
<dbReference type="EMBL" id="BAAAXF010000057">
    <property type="protein sequence ID" value="GAA3500602.1"/>
    <property type="molecule type" value="Genomic_DNA"/>
</dbReference>
<reference evidence="3" key="1">
    <citation type="journal article" date="2019" name="Int. J. Syst. Evol. Microbiol.">
        <title>The Global Catalogue of Microorganisms (GCM) 10K type strain sequencing project: providing services to taxonomists for standard genome sequencing and annotation.</title>
        <authorList>
            <consortium name="The Broad Institute Genomics Platform"/>
            <consortium name="The Broad Institute Genome Sequencing Center for Infectious Disease"/>
            <person name="Wu L."/>
            <person name="Ma J."/>
        </authorList>
    </citation>
    <scope>NUCLEOTIDE SEQUENCE [LARGE SCALE GENOMIC DNA]</scope>
    <source>
        <strain evidence="3">JCM 4816</strain>
    </source>
</reference>
<feature type="region of interest" description="Disordered" evidence="1">
    <location>
        <begin position="52"/>
        <end position="72"/>
    </location>
</feature>
<sequence>MGQPRTTSGRTGEAQKETGAVAATVARPGADRLVRASPDMGLLQLPVGVARGWGPGIGASPDVPERSARVTR</sequence>
<accession>A0ABP6TYY0</accession>
<feature type="region of interest" description="Disordered" evidence="1">
    <location>
        <begin position="1"/>
        <end position="20"/>
    </location>
</feature>
<evidence type="ECO:0000256" key="1">
    <source>
        <dbReference type="SAM" id="MobiDB-lite"/>
    </source>
</evidence>
<comment type="caution">
    <text evidence="2">The sequence shown here is derived from an EMBL/GenBank/DDBJ whole genome shotgun (WGS) entry which is preliminary data.</text>
</comment>
<name>A0ABP6TYY0_9ACTN</name>
<feature type="compositionally biased region" description="Basic and acidic residues" evidence="1">
    <location>
        <begin position="63"/>
        <end position="72"/>
    </location>
</feature>
<keyword evidence="3" id="KW-1185">Reference proteome</keyword>
<protein>
    <submittedName>
        <fullName evidence="2">Uncharacterized protein</fullName>
    </submittedName>
</protein>
<dbReference type="Proteomes" id="UP001501455">
    <property type="component" value="Unassembled WGS sequence"/>
</dbReference>
<evidence type="ECO:0000313" key="2">
    <source>
        <dbReference type="EMBL" id="GAA3500602.1"/>
    </source>
</evidence>